<reference evidence="5" key="2">
    <citation type="submission" date="2021-04" db="EMBL/GenBank/DDBJ databases">
        <authorList>
            <person name="Gilroy R."/>
        </authorList>
    </citation>
    <scope>NUCLEOTIDE SEQUENCE</scope>
    <source>
        <strain evidence="5">ChiHejej3B27-3195</strain>
    </source>
</reference>
<evidence type="ECO:0000256" key="3">
    <source>
        <dbReference type="RuleBase" id="RU000363"/>
    </source>
</evidence>
<dbReference type="GO" id="GO:0016491">
    <property type="term" value="F:oxidoreductase activity"/>
    <property type="evidence" value="ECO:0007669"/>
    <property type="project" value="UniProtKB-KW"/>
</dbReference>
<dbReference type="PANTHER" id="PTHR43658:SF8">
    <property type="entry name" value="17-BETA-HYDROXYSTEROID DEHYDROGENASE 14-RELATED"/>
    <property type="match status" value="1"/>
</dbReference>
<dbReference type="PROSITE" id="PS00061">
    <property type="entry name" value="ADH_SHORT"/>
    <property type="match status" value="1"/>
</dbReference>
<dbReference type="AlphaFoldDB" id="A0A9D1UUU9"/>
<dbReference type="InterPro" id="IPR036291">
    <property type="entry name" value="NAD(P)-bd_dom_sf"/>
</dbReference>
<sequence length="263" mass="27197">MYFGESSAIVTGGASGLGFSTAQRLARRGARVVVVDLPDAQGTTTRADAVASLGEDAVFVPGDVRDPDVAATAVERAATGERGGLRRPLRVLVNCAGVADPGKLLSKRGPLSYEAFMHVLSINAGGTVNFMTHAAEAMAGEELDGEDRGVIVNTASVAAYDGQIGQIAYSASKGGVASLTLPAARELAASQIRVMTIAPGVFETPMVAGLPDAARESLSSKTPHPARLGQPADYSLLVEQIIENSMLNGEVIRLDGAVRLEPR</sequence>
<dbReference type="InterPro" id="IPR002347">
    <property type="entry name" value="SDR_fam"/>
</dbReference>
<dbReference type="PANTHER" id="PTHR43658">
    <property type="entry name" value="SHORT-CHAIN DEHYDROGENASE/REDUCTASE"/>
    <property type="match status" value="1"/>
</dbReference>
<evidence type="ECO:0000313" key="5">
    <source>
        <dbReference type="EMBL" id="HIX00840.1"/>
    </source>
</evidence>
<reference evidence="5" key="1">
    <citation type="journal article" date="2021" name="PeerJ">
        <title>Extensive microbial diversity within the chicken gut microbiome revealed by metagenomics and culture.</title>
        <authorList>
            <person name="Gilroy R."/>
            <person name="Ravi A."/>
            <person name="Getino M."/>
            <person name="Pursley I."/>
            <person name="Horton D.L."/>
            <person name="Alikhan N.F."/>
            <person name="Baker D."/>
            <person name="Gharbi K."/>
            <person name="Hall N."/>
            <person name="Watson M."/>
            <person name="Adriaenssens E.M."/>
            <person name="Foster-Nyarko E."/>
            <person name="Jarju S."/>
            <person name="Secka A."/>
            <person name="Antonio M."/>
            <person name="Oren A."/>
            <person name="Chaudhuri R.R."/>
            <person name="La Ragione R."/>
            <person name="Hildebrand F."/>
            <person name="Pallen M.J."/>
        </authorList>
    </citation>
    <scope>NUCLEOTIDE SEQUENCE</scope>
    <source>
        <strain evidence="5">ChiHejej3B27-3195</strain>
    </source>
</reference>
<dbReference type="PRINTS" id="PR00081">
    <property type="entry name" value="GDHRDH"/>
</dbReference>
<comment type="caution">
    <text evidence="5">The sequence shown here is derived from an EMBL/GenBank/DDBJ whole genome shotgun (WGS) entry which is preliminary data.</text>
</comment>
<organism evidence="5 6">
    <name type="scientific">Candidatus Nesterenkonia stercoripullorum</name>
    <dbReference type="NCBI Taxonomy" id="2838701"/>
    <lineage>
        <taxon>Bacteria</taxon>
        <taxon>Bacillati</taxon>
        <taxon>Actinomycetota</taxon>
        <taxon>Actinomycetes</taxon>
        <taxon>Micrococcales</taxon>
        <taxon>Micrococcaceae</taxon>
        <taxon>Nesterenkonia</taxon>
    </lineage>
</organism>
<dbReference type="PRINTS" id="PR00080">
    <property type="entry name" value="SDRFAMILY"/>
</dbReference>
<dbReference type="InterPro" id="IPR057326">
    <property type="entry name" value="KR_dom"/>
</dbReference>
<evidence type="ECO:0000256" key="2">
    <source>
        <dbReference type="ARBA" id="ARBA00023002"/>
    </source>
</evidence>
<evidence type="ECO:0000313" key="6">
    <source>
        <dbReference type="Proteomes" id="UP000824151"/>
    </source>
</evidence>
<dbReference type="EMBL" id="DXGD01000444">
    <property type="protein sequence ID" value="HIX00840.1"/>
    <property type="molecule type" value="Genomic_DNA"/>
</dbReference>
<evidence type="ECO:0000256" key="1">
    <source>
        <dbReference type="ARBA" id="ARBA00006484"/>
    </source>
</evidence>
<accession>A0A9D1UUU9</accession>
<dbReference type="Gene3D" id="3.40.50.720">
    <property type="entry name" value="NAD(P)-binding Rossmann-like Domain"/>
    <property type="match status" value="1"/>
</dbReference>
<proteinExistence type="inferred from homology"/>
<comment type="similarity">
    <text evidence="1 3">Belongs to the short-chain dehydrogenases/reductases (SDR) family.</text>
</comment>
<protein>
    <submittedName>
        <fullName evidence="5">SDR family NAD(P)-dependent oxidoreductase</fullName>
    </submittedName>
</protein>
<keyword evidence="2" id="KW-0560">Oxidoreductase</keyword>
<dbReference type="Pfam" id="PF00106">
    <property type="entry name" value="adh_short"/>
    <property type="match status" value="1"/>
</dbReference>
<dbReference type="Proteomes" id="UP000824151">
    <property type="component" value="Unassembled WGS sequence"/>
</dbReference>
<feature type="domain" description="Ketoreductase" evidence="4">
    <location>
        <begin position="6"/>
        <end position="234"/>
    </location>
</feature>
<gene>
    <name evidence="5" type="ORF">H9871_11950</name>
</gene>
<name>A0A9D1UUU9_9MICC</name>
<dbReference type="SUPFAM" id="SSF51735">
    <property type="entry name" value="NAD(P)-binding Rossmann-fold domains"/>
    <property type="match status" value="1"/>
</dbReference>
<evidence type="ECO:0000259" key="4">
    <source>
        <dbReference type="SMART" id="SM00822"/>
    </source>
</evidence>
<dbReference type="InterPro" id="IPR020904">
    <property type="entry name" value="Sc_DH/Rdtase_CS"/>
</dbReference>
<dbReference type="SMART" id="SM00822">
    <property type="entry name" value="PKS_KR"/>
    <property type="match status" value="1"/>
</dbReference>